<dbReference type="KEGG" id="spv:SPH_0422"/>
<dbReference type="Proteomes" id="UP000002163">
    <property type="component" value="Chromosome"/>
</dbReference>
<proteinExistence type="predicted"/>
<evidence type="ECO:0000313" key="2">
    <source>
        <dbReference type="Proteomes" id="UP000002163"/>
    </source>
</evidence>
<organism evidence="1 2">
    <name type="scientific">Streptococcus pneumoniae (strain Hungary19A-6)</name>
    <dbReference type="NCBI Taxonomy" id="487214"/>
    <lineage>
        <taxon>Bacteria</taxon>
        <taxon>Bacillati</taxon>
        <taxon>Bacillota</taxon>
        <taxon>Bacilli</taxon>
        <taxon>Lactobacillales</taxon>
        <taxon>Streptococcaceae</taxon>
        <taxon>Streptococcus</taxon>
    </lineage>
</organism>
<dbReference type="AlphaFoldDB" id="B1I932"/>
<protein>
    <submittedName>
        <fullName evidence="1">Uncharacterized protein</fullName>
    </submittedName>
</protein>
<dbReference type="EMBL" id="CP000936">
    <property type="protein sequence ID" value="ACA35693.1"/>
    <property type="molecule type" value="Genomic_DNA"/>
</dbReference>
<sequence length="41" mass="4970">MFRNNIWNYLNIFKIEKEIVLVDVESFVLTSHLEAFKKLVK</sequence>
<accession>B1I932</accession>
<reference evidence="2" key="1">
    <citation type="journal article" date="2010" name="Genome Biol.">
        <title>Structure and dynamics of the pan-genome of Streptococcus pneumoniae and closely related species.</title>
        <authorList>
            <person name="Donati C."/>
            <person name="Hiller N.L."/>
            <person name="Tettelin H."/>
            <person name="Muzzi A."/>
            <person name="Croucher N.J."/>
            <person name="Angiuoli S.V."/>
            <person name="Oggioni M."/>
            <person name="Dunning Hotopp J.C."/>
            <person name="Hu F.Z."/>
            <person name="Riley D.R."/>
            <person name="Covacci A."/>
            <person name="Mitchell T.J."/>
            <person name="Bentley S.D."/>
            <person name="Kilian M."/>
            <person name="Ehrlich G.D."/>
            <person name="Rappuoli R."/>
            <person name="Moxon E.R."/>
            <person name="Masignani V."/>
        </authorList>
    </citation>
    <scope>NUCLEOTIDE SEQUENCE [LARGE SCALE GENOMIC DNA]</scope>
    <source>
        <strain evidence="2">Hungary19A-6</strain>
    </source>
</reference>
<evidence type="ECO:0000313" key="1">
    <source>
        <dbReference type="EMBL" id="ACA35693.1"/>
    </source>
</evidence>
<gene>
    <name evidence="1" type="ordered locus">SPH_0422</name>
</gene>
<dbReference type="HOGENOM" id="CLU_3277422_0_0_9"/>
<name>B1I932_STRPI</name>